<dbReference type="InterPro" id="IPR001304">
    <property type="entry name" value="C-type_lectin-like"/>
</dbReference>
<evidence type="ECO:0000256" key="3">
    <source>
        <dbReference type="ARBA" id="ARBA00022734"/>
    </source>
</evidence>
<dbReference type="GO" id="GO:0016020">
    <property type="term" value="C:membrane"/>
    <property type="evidence" value="ECO:0007669"/>
    <property type="project" value="UniProtKB-SubCell"/>
</dbReference>
<accession>A0AAX6T2Z4</accession>
<dbReference type="GeneID" id="110349334"/>
<reference evidence="10" key="1">
    <citation type="submission" date="2025-08" db="UniProtKB">
        <authorList>
            <consortium name="RefSeq"/>
        </authorList>
    </citation>
    <scope>IDENTIFICATION</scope>
</reference>
<evidence type="ECO:0000313" key="10">
    <source>
        <dbReference type="RefSeq" id="XP_021114358.1"/>
    </source>
</evidence>
<dbReference type="Proteomes" id="UP000694906">
    <property type="component" value="Unplaced"/>
</dbReference>
<dbReference type="SUPFAM" id="SSF56436">
    <property type="entry name" value="C-type lectin-like"/>
    <property type="match status" value="1"/>
</dbReference>
<comment type="subcellular location">
    <subcellularLocation>
        <location evidence="1">Membrane</location>
        <topology evidence="1">Single-pass membrane protein</topology>
    </subcellularLocation>
</comment>
<evidence type="ECO:0000256" key="4">
    <source>
        <dbReference type="ARBA" id="ARBA00022989"/>
    </source>
</evidence>
<keyword evidence="3" id="KW-0430">Lectin</keyword>
<dbReference type="AlphaFoldDB" id="A0AAX6T2Z4"/>
<keyword evidence="4 7" id="KW-1133">Transmembrane helix</keyword>
<dbReference type="InterPro" id="IPR016186">
    <property type="entry name" value="C-type_lectin-like/link_sf"/>
</dbReference>
<gene>
    <name evidence="10" type="primary">LOC110349334</name>
</gene>
<sequence>MSDRRAIYSELHPDKVLKKPPRGLSRPETSISINDREKIDPQLNLSPPCFVIRAPLVLADFPSPPEKIFTALLGIILLISKASVLAAMVAVLLCKICGGHLTCYGVKCYYFIKESKDWNGCKLTCQDYGLSPVKIDDRDELDFLRLQLGQCYYWIGLSSDTGQNGWKWTESSASPGINARTMLPSSWEGKCAFLRETRISYIACSKTYHCICEKRMDATFPASVCSEEESLLWKQGELSPIRKEMFLWNLT</sequence>
<keyword evidence="2 7" id="KW-0812">Transmembrane</keyword>
<name>A0AAX6T2Z4_HETGA</name>
<dbReference type="InterPro" id="IPR033992">
    <property type="entry name" value="NKR-like_CTLD"/>
</dbReference>
<protein>
    <submittedName>
        <fullName evidence="10">NKG2-D type II integral membrane protein-like</fullName>
    </submittedName>
</protein>
<evidence type="ECO:0000313" key="9">
    <source>
        <dbReference type="Proteomes" id="UP000694906"/>
    </source>
</evidence>
<evidence type="ECO:0000256" key="1">
    <source>
        <dbReference type="ARBA" id="ARBA00004167"/>
    </source>
</evidence>
<feature type="domain" description="C-type lectin" evidence="8">
    <location>
        <begin position="104"/>
        <end position="213"/>
    </location>
</feature>
<dbReference type="RefSeq" id="XP_021114358.1">
    <property type="nucleotide sequence ID" value="XM_021258699.1"/>
</dbReference>
<feature type="transmembrane region" description="Helical" evidence="7">
    <location>
        <begin position="68"/>
        <end position="93"/>
    </location>
</feature>
<organism evidence="9 10">
    <name type="scientific">Heterocephalus glaber</name>
    <name type="common">Naked mole rat</name>
    <dbReference type="NCBI Taxonomy" id="10181"/>
    <lineage>
        <taxon>Eukaryota</taxon>
        <taxon>Metazoa</taxon>
        <taxon>Chordata</taxon>
        <taxon>Craniata</taxon>
        <taxon>Vertebrata</taxon>
        <taxon>Euteleostomi</taxon>
        <taxon>Mammalia</taxon>
        <taxon>Eutheria</taxon>
        <taxon>Euarchontoglires</taxon>
        <taxon>Glires</taxon>
        <taxon>Rodentia</taxon>
        <taxon>Hystricomorpha</taxon>
        <taxon>Bathyergidae</taxon>
        <taxon>Heterocephalus</taxon>
    </lineage>
</organism>
<dbReference type="Gene3D" id="3.10.100.10">
    <property type="entry name" value="Mannose-Binding Protein A, subunit A"/>
    <property type="match status" value="1"/>
</dbReference>
<dbReference type="CDD" id="cd03593">
    <property type="entry name" value="CLECT_NK_receptors_like"/>
    <property type="match status" value="1"/>
</dbReference>
<dbReference type="InterPro" id="IPR016187">
    <property type="entry name" value="CTDL_fold"/>
</dbReference>
<evidence type="ECO:0000259" key="8">
    <source>
        <dbReference type="PROSITE" id="PS50041"/>
    </source>
</evidence>
<feature type="compositionally biased region" description="Basic and acidic residues" evidence="6">
    <location>
        <begin position="1"/>
        <end position="17"/>
    </location>
</feature>
<evidence type="ECO:0000256" key="6">
    <source>
        <dbReference type="SAM" id="MobiDB-lite"/>
    </source>
</evidence>
<keyword evidence="5 7" id="KW-0472">Membrane</keyword>
<keyword evidence="9" id="KW-1185">Reference proteome</keyword>
<dbReference type="SMART" id="SM00034">
    <property type="entry name" value="CLECT"/>
    <property type="match status" value="1"/>
</dbReference>
<feature type="region of interest" description="Disordered" evidence="6">
    <location>
        <begin position="1"/>
        <end position="31"/>
    </location>
</feature>
<evidence type="ECO:0000256" key="2">
    <source>
        <dbReference type="ARBA" id="ARBA00022692"/>
    </source>
</evidence>
<evidence type="ECO:0000256" key="7">
    <source>
        <dbReference type="SAM" id="Phobius"/>
    </source>
</evidence>
<dbReference type="PANTHER" id="PTHR46329:SF1">
    <property type="entry name" value="KILLER CELL LECTIN-LIKE RECEPTOR 2"/>
    <property type="match status" value="1"/>
</dbReference>
<dbReference type="Pfam" id="PF00059">
    <property type="entry name" value="Lectin_C"/>
    <property type="match status" value="1"/>
</dbReference>
<dbReference type="InterPro" id="IPR052013">
    <property type="entry name" value="Mouse_KLRs"/>
</dbReference>
<dbReference type="PROSITE" id="PS50041">
    <property type="entry name" value="C_TYPE_LECTIN_2"/>
    <property type="match status" value="1"/>
</dbReference>
<proteinExistence type="predicted"/>
<evidence type="ECO:0000256" key="5">
    <source>
        <dbReference type="ARBA" id="ARBA00023136"/>
    </source>
</evidence>
<dbReference type="GO" id="GO:0030246">
    <property type="term" value="F:carbohydrate binding"/>
    <property type="evidence" value="ECO:0007669"/>
    <property type="project" value="UniProtKB-KW"/>
</dbReference>
<dbReference type="PANTHER" id="PTHR46329">
    <property type="entry name" value="KILLER CELL LECTIN-LIKE RECEPTOR 2"/>
    <property type="match status" value="1"/>
</dbReference>